<evidence type="ECO:0000259" key="2">
    <source>
        <dbReference type="Pfam" id="PF00534"/>
    </source>
</evidence>
<feature type="domain" description="Glycosyltransferase subfamily 4-like N-terminal" evidence="3">
    <location>
        <begin position="3"/>
        <end position="164"/>
    </location>
</feature>
<organism evidence="4 5">
    <name type="scientific">Arenicella chitinivorans</name>
    <dbReference type="NCBI Taxonomy" id="1329800"/>
    <lineage>
        <taxon>Bacteria</taxon>
        <taxon>Pseudomonadati</taxon>
        <taxon>Pseudomonadota</taxon>
        <taxon>Gammaproteobacteria</taxon>
        <taxon>Arenicellales</taxon>
        <taxon>Arenicellaceae</taxon>
        <taxon>Arenicella</taxon>
    </lineage>
</organism>
<protein>
    <submittedName>
        <fullName evidence="4">Mannosyltransferase</fullName>
    </submittedName>
</protein>
<proteinExistence type="predicted"/>
<name>A0A918VMQ3_9GAMM</name>
<dbReference type="Proteomes" id="UP000614811">
    <property type="component" value="Unassembled WGS sequence"/>
</dbReference>
<dbReference type="PANTHER" id="PTHR46401">
    <property type="entry name" value="GLYCOSYLTRANSFERASE WBBK-RELATED"/>
    <property type="match status" value="1"/>
</dbReference>
<sequence>MSMEVYADSLSAALALAGAEVSHFRPVSWLERKAQNRFVMRFLRYVSYPWQVRKNAADGALIQHVTDHGYAHLYPQLSATVKVCSAHDLIPLLSWKGIIETVLAPDGTPSDSRAAARKPVLNLHSLSFLDRFDHLITISEQSAADLVQYLGIDKQKISVVPPVIAAHYVPQAPDEIERVMAKYGLQMDRKWIMISGSEYYKNHRNSLLAIAQLIKRTKQKIGIFKSGWVTPEFAQMVEELGLSSYTVTSHIAGDDLPAIYSAVDCLSFPSLYEGFGMPVAEAAACGTPVVISDRGALKELNLGLFSNLDPFDTQAISCAIERALFDKPFREHIQHEGPQAVARFREAAVGQQCINLYRELLR</sequence>
<dbReference type="SUPFAM" id="SSF53756">
    <property type="entry name" value="UDP-Glycosyltransferase/glycogen phosphorylase"/>
    <property type="match status" value="1"/>
</dbReference>
<dbReference type="GO" id="GO:0016757">
    <property type="term" value="F:glycosyltransferase activity"/>
    <property type="evidence" value="ECO:0007669"/>
    <property type="project" value="UniProtKB-KW"/>
</dbReference>
<reference evidence="4" key="1">
    <citation type="journal article" date="2014" name="Int. J. Syst. Evol. Microbiol.">
        <title>Complete genome sequence of Corynebacterium casei LMG S-19264T (=DSM 44701T), isolated from a smear-ripened cheese.</title>
        <authorList>
            <consortium name="US DOE Joint Genome Institute (JGI-PGF)"/>
            <person name="Walter F."/>
            <person name="Albersmeier A."/>
            <person name="Kalinowski J."/>
            <person name="Ruckert C."/>
        </authorList>
    </citation>
    <scope>NUCLEOTIDE SEQUENCE</scope>
    <source>
        <strain evidence="4">KCTC 12711</strain>
    </source>
</reference>
<dbReference type="EMBL" id="BMXA01000002">
    <property type="protein sequence ID" value="GHA08358.1"/>
    <property type="molecule type" value="Genomic_DNA"/>
</dbReference>
<dbReference type="CDD" id="cd03809">
    <property type="entry name" value="GT4_MtfB-like"/>
    <property type="match status" value="1"/>
</dbReference>
<keyword evidence="5" id="KW-1185">Reference proteome</keyword>
<gene>
    <name evidence="4" type="ORF">GCM10008090_17770</name>
</gene>
<keyword evidence="4" id="KW-0328">Glycosyltransferase</keyword>
<feature type="domain" description="Glycosyl transferase family 1" evidence="2">
    <location>
        <begin position="180"/>
        <end position="337"/>
    </location>
</feature>
<accession>A0A918VMQ3</accession>
<dbReference type="Pfam" id="PF00534">
    <property type="entry name" value="Glycos_transf_1"/>
    <property type="match status" value="1"/>
</dbReference>
<evidence type="ECO:0000259" key="3">
    <source>
        <dbReference type="Pfam" id="PF13439"/>
    </source>
</evidence>
<dbReference type="InterPro" id="IPR001296">
    <property type="entry name" value="Glyco_trans_1"/>
</dbReference>
<dbReference type="PANTHER" id="PTHR46401:SF2">
    <property type="entry name" value="GLYCOSYLTRANSFERASE WBBK-RELATED"/>
    <property type="match status" value="1"/>
</dbReference>
<dbReference type="Gene3D" id="3.40.50.2000">
    <property type="entry name" value="Glycogen Phosphorylase B"/>
    <property type="match status" value="2"/>
</dbReference>
<evidence type="ECO:0000313" key="5">
    <source>
        <dbReference type="Proteomes" id="UP000614811"/>
    </source>
</evidence>
<dbReference type="InterPro" id="IPR028098">
    <property type="entry name" value="Glyco_trans_4-like_N"/>
</dbReference>
<reference evidence="4" key="2">
    <citation type="submission" date="2020-09" db="EMBL/GenBank/DDBJ databases">
        <authorList>
            <person name="Sun Q."/>
            <person name="Kim S."/>
        </authorList>
    </citation>
    <scope>NUCLEOTIDE SEQUENCE</scope>
    <source>
        <strain evidence="4">KCTC 12711</strain>
    </source>
</reference>
<dbReference type="Pfam" id="PF13439">
    <property type="entry name" value="Glyco_transf_4"/>
    <property type="match status" value="1"/>
</dbReference>
<evidence type="ECO:0000256" key="1">
    <source>
        <dbReference type="ARBA" id="ARBA00022679"/>
    </source>
</evidence>
<comment type="caution">
    <text evidence="4">The sequence shown here is derived from an EMBL/GenBank/DDBJ whole genome shotgun (WGS) entry which is preliminary data.</text>
</comment>
<keyword evidence="1" id="KW-0808">Transferase</keyword>
<dbReference type="AlphaFoldDB" id="A0A918VMQ3"/>
<evidence type="ECO:0000313" key="4">
    <source>
        <dbReference type="EMBL" id="GHA08358.1"/>
    </source>
</evidence>